<dbReference type="GeneID" id="73469380"/>
<evidence type="ECO:0000256" key="6">
    <source>
        <dbReference type="SAM" id="MobiDB-lite"/>
    </source>
</evidence>
<feature type="transmembrane region" description="Helical" evidence="7">
    <location>
        <begin position="232"/>
        <end position="253"/>
    </location>
</feature>
<feature type="compositionally biased region" description="Polar residues" evidence="6">
    <location>
        <begin position="1"/>
        <end position="10"/>
    </location>
</feature>
<dbReference type="GO" id="GO:0015123">
    <property type="term" value="F:acetate transmembrane transporter activity"/>
    <property type="evidence" value="ECO:0007669"/>
    <property type="project" value="TreeGrafter"/>
</dbReference>
<evidence type="ECO:0000256" key="5">
    <source>
        <dbReference type="ARBA" id="ARBA00023136"/>
    </source>
</evidence>
<organism evidence="8 9">
    <name type="scientific">[Candida] subhashii</name>
    <dbReference type="NCBI Taxonomy" id="561895"/>
    <lineage>
        <taxon>Eukaryota</taxon>
        <taxon>Fungi</taxon>
        <taxon>Dikarya</taxon>
        <taxon>Ascomycota</taxon>
        <taxon>Saccharomycotina</taxon>
        <taxon>Pichiomycetes</taxon>
        <taxon>Debaryomycetaceae</taxon>
        <taxon>Spathaspora</taxon>
    </lineage>
</organism>
<evidence type="ECO:0000256" key="1">
    <source>
        <dbReference type="ARBA" id="ARBA00004141"/>
    </source>
</evidence>
<dbReference type="PANTHER" id="PTHR31123:SF1">
    <property type="entry name" value="ACCUMULATION OF DYADS PROTEIN 2-RELATED"/>
    <property type="match status" value="1"/>
</dbReference>
<proteinExistence type="inferred from homology"/>
<protein>
    <recommendedName>
        <fullName evidence="10">Ammonia transport outward protein 2</fullName>
    </recommendedName>
</protein>
<dbReference type="InterPro" id="IPR000791">
    <property type="entry name" value="Gpr1/Fun34/SatP-like"/>
</dbReference>
<reference evidence="8 9" key="1">
    <citation type="journal article" date="2021" name="DNA Res.">
        <title>Genome analysis of Candida subhashii reveals its hybrid nature and dual mitochondrial genome conformations.</title>
        <authorList>
            <person name="Mixao V."/>
            <person name="Hegedusova E."/>
            <person name="Saus E."/>
            <person name="Pryszcz L.P."/>
            <person name="Cillingova A."/>
            <person name="Nosek J."/>
            <person name="Gabaldon T."/>
        </authorList>
    </citation>
    <scope>NUCLEOTIDE SEQUENCE [LARGE SCALE GENOMIC DNA]</scope>
    <source>
        <strain evidence="8 9">CBS 10753</strain>
    </source>
</reference>
<evidence type="ECO:0000256" key="3">
    <source>
        <dbReference type="ARBA" id="ARBA00022692"/>
    </source>
</evidence>
<feature type="transmembrane region" description="Helical" evidence="7">
    <location>
        <begin position="114"/>
        <end position="132"/>
    </location>
</feature>
<feature type="region of interest" description="Disordered" evidence="6">
    <location>
        <begin position="1"/>
        <end position="32"/>
    </location>
</feature>
<evidence type="ECO:0000256" key="7">
    <source>
        <dbReference type="SAM" id="Phobius"/>
    </source>
</evidence>
<evidence type="ECO:0000313" key="9">
    <source>
        <dbReference type="Proteomes" id="UP000694255"/>
    </source>
</evidence>
<accession>A0A8J5QG53</accession>
<comment type="similarity">
    <text evidence="2">Belongs to the acetate uptake transporter (AceTr) (TC 2.A.96) family.</text>
</comment>
<dbReference type="Pfam" id="PF01184">
    <property type="entry name" value="Gpr1_Fun34_YaaH"/>
    <property type="match status" value="1"/>
</dbReference>
<evidence type="ECO:0000256" key="2">
    <source>
        <dbReference type="ARBA" id="ARBA00005587"/>
    </source>
</evidence>
<evidence type="ECO:0000313" key="8">
    <source>
        <dbReference type="EMBL" id="KAG7663891.1"/>
    </source>
</evidence>
<feature type="transmembrane region" description="Helical" evidence="7">
    <location>
        <begin position="80"/>
        <end position="102"/>
    </location>
</feature>
<dbReference type="NCBIfam" id="NF038013">
    <property type="entry name" value="AceTr_1"/>
    <property type="match status" value="1"/>
</dbReference>
<keyword evidence="9" id="KW-1185">Reference proteome</keyword>
<gene>
    <name evidence="8" type="ORF">J8A68_002579</name>
</gene>
<dbReference type="GO" id="GO:0005886">
    <property type="term" value="C:plasma membrane"/>
    <property type="evidence" value="ECO:0007669"/>
    <property type="project" value="TreeGrafter"/>
</dbReference>
<name>A0A8J5QG53_9ASCO</name>
<dbReference type="OrthoDB" id="3648309at2759"/>
<dbReference type="AlphaFoldDB" id="A0A8J5QG53"/>
<comment type="caution">
    <text evidence="8">The sequence shown here is derived from an EMBL/GenBank/DDBJ whole genome shotgun (WGS) entry which is preliminary data.</text>
</comment>
<keyword evidence="3 7" id="KW-0812">Transmembrane</keyword>
<comment type="subcellular location">
    <subcellularLocation>
        <location evidence="1">Membrane</location>
        <topology evidence="1">Multi-pass membrane protein</topology>
    </subcellularLocation>
</comment>
<dbReference type="RefSeq" id="XP_049264123.1">
    <property type="nucleotide sequence ID" value="XM_049406345.1"/>
</dbReference>
<evidence type="ECO:0008006" key="10">
    <source>
        <dbReference type="Google" id="ProtNLM"/>
    </source>
</evidence>
<feature type="compositionally biased region" description="Basic and acidic residues" evidence="6">
    <location>
        <begin position="12"/>
        <end position="32"/>
    </location>
</feature>
<dbReference type="Proteomes" id="UP000694255">
    <property type="component" value="Unassembled WGS sequence"/>
</dbReference>
<dbReference type="EMBL" id="JAGSYN010000114">
    <property type="protein sequence ID" value="KAG7663891.1"/>
    <property type="molecule type" value="Genomic_DNA"/>
</dbReference>
<feature type="transmembrane region" description="Helical" evidence="7">
    <location>
        <begin position="205"/>
        <end position="225"/>
    </location>
</feature>
<feature type="transmembrane region" description="Helical" evidence="7">
    <location>
        <begin position="144"/>
        <end position="168"/>
    </location>
</feature>
<sequence length="274" mass="30046">MASIESNSSGEKVMDIDSIDREKAHRSNPTGEKEIDIDLIDRERAHSRIRFAGENNEYVIINGQQIRRHVLVWSNPKYEYGNGAAVGLASFALSAVVLGLYLAQAKDIKIPNAIVSLAFSYAGIVEFLAGAWELVNGDTFTGTVFTSFAGFWLSFASIYIPSFGILDAYADEPEQLGNAIGFYLIGWGIFSIMLTFVVMKATWPLLAVFVCLDLTFFLVGFANINGSTNLQIAGGVTVTIAGVLAWYIMYFFMCNKGNTYLIAPTLALPVFHSK</sequence>
<evidence type="ECO:0000256" key="4">
    <source>
        <dbReference type="ARBA" id="ARBA00022989"/>
    </source>
</evidence>
<dbReference type="InterPro" id="IPR051633">
    <property type="entry name" value="AceTr"/>
</dbReference>
<feature type="transmembrane region" description="Helical" evidence="7">
    <location>
        <begin position="180"/>
        <end position="199"/>
    </location>
</feature>
<keyword evidence="4 7" id="KW-1133">Transmembrane helix</keyword>
<keyword evidence="5 7" id="KW-0472">Membrane</keyword>
<dbReference type="PANTHER" id="PTHR31123">
    <property type="entry name" value="ACCUMULATION OF DYADS PROTEIN 2-RELATED"/>
    <property type="match status" value="1"/>
</dbReference>